<protein>
    <submittedName>
        <fullName evidence="2">DUF3857 domain-containing protein</fullName>
    </submittedName>
</protein>
<dbReference type="Gene3D" id="3.10.620.30">
    <property type="match status" value="1"/>
</dbReference>
<sequence>MAYQINDLSDRGYARLEVGFEEGYSSVSEIKAWVLDPGGKVYKYNKKDTWDIASDVRSLHSQLMERRLDAQGDIREGSVFAYEYTVTKKSIFSQMIWRLNRNIPVLLTRVSIEPPPGWAVKATPLNGAQVQEKHGGRSYAWEARNLEAIEGEAGSPVARAYLPFVGFDLYPEDGASKGSLELFSSWNDVARFDVRTNDSQTEPSDGIRRKVTELVNGKTGVLEKVEALAEYAQSVNYVSIQTDLSMGGGYKPFPAAEVFERHYGDCKDKAALLRSMLGCIDVESYAVSIASEDAAYLDLNWPSPRQFDHCIVAIAVEPESKMQALVEDAVLGKMLLFDPTSQNTPFGMLPQRYHGGFALVGSERVTGPTPIPQAVPEQNSEKRTARIELMGDGSAVAAFEFEYKGGRALAARATHVKKSEPEYSEFLKRRLTDSGVQSSEIQYLVDDRIKEATFELDIECNLSGFGRSMRNKFLLLKPFFLTWQERLSHEADSRTLPYVIRSEMKEEEVIVSIPEGFYVEDHAEPVFVETDFARFELSYQVVDGDVVCKRSLRESATTLPPERYDEFLSFYEQVYRACKAPVLLARIEQ</sequence>
<proteinExistence type="predicted"/>
<evidence type="ECO:0000313" key="3">
    <source>
        <dbReference type="Proteomes" id="UP000622317"/>
    </source>
</evidence>
<reference evidence="2" key="1">
    <citation type="submission" date="2020-09" db="EMBL/GenBank/DDBJ databases">
        <title>Pelagicoccus enzymogenes sp. nov. with an EPS production, isolated from marine sediment.</title>
        <authorList>
            <person name="Feng X."/>
        </authorList>
    </citation>
    <scope>NUCLEOTIDE SEQUENCE</scope>
    <source>
        <strain evidence="2">NFK12</strain>
    </source>
</reference>
<dbReference type="InterPro" id="IPR038765">
    <property type="entry name" value="Papain-like_cys_pep_sf"/>
</dbReference>
<dbReference type="SUPFAM" id="SSF54001">
    <property type="entry name" value="Cysteine proteinases"/>
    <property type="match status" value="1"/>
</dbReference>
<dbReference type="Gene3D" id="2.60.120.1130">
    <property type="match status" value="1"/>
</dbReference>
<gene>
    <name evidence="2" type="ORF">IEN85_22570</name>
</gene>
<dbReference type="EMBL" id="JACYFG010000060">
    <property type="protein sequence ID" value="MBD5782301.1"/>
    <property type="molecule type" value="Genomic_DNA"/>
</dbReference>
<organism evidence="2 3">
    <name type="scientific">Pelagicoccus enzymogenes</name>
    <dbReference type="NCBI Taxonomy" id="2773457"/>
    <lineage>
        <taxon>Bacteria</taxon>
        <taxon>Pseudomonadati</taxon>
        <taxon>Verrucomicrobiota</taxon>
        <taxon>Opitutia</taxon>
        <taxon>Puniceicoccales</taxon>
        <taxon>Pelagicoccaceae</taxon>
        <taxon>Pelagicoccus</taxon>
    </lineage>
</organism>
<accession>A0A927FEG8</accession>
<dbReference type="AlphaFoldDB" id="A0A927FEG8"/>
<dbReference type="Proteomes" id="UP000622317">
    <property type="component" value="Unassembled WGS sequence"/>
</dbReference>
<evidence type="ECO:0000313" key="2">
    <source>
        <dbReference type="EMBL" id="MBD5782301.1"/>
    </source>
</evidence>
<name>A0A927FEG8_9BACT</name>
<dbReference type="Pfam" id="PF12969">
    <property type="entry name" value="DUF3857"/>
    <property type="match status" value="1"/>
</dbReference>
<dbReference type="InterPro" id="IPR024618">
    <property type="entry name" value="DUF3857"/>
</dbReference>
<dbReference type="Gene3D" id="2.60.40.3140">
    <property type="match status" value="1"/>
</dbReference>
<comment type="caution">
    <text evidence="2">The sequence shown here is derived from an EMBL/GenBank/DDBJ whole genome shotgun (WGS) entry which is preliminary data.</text>
</comment>
<evidence type="ECO:0000259" key="1">
    <source>
        <dbReference type="Pfam" id="PF12969"/>
    </source>
</evidence>
<feature type="domain" description="DUF3857" evidence="1">
    <location>
        <begin position="2"/>
        <end position="149"/>
    </location>
</feature>
<keyword evidence="3" id="KW-1185">Reference proteome</keyword>